<evidence type="ECO:0000256" key="6">
    <source>
        <dbReference type="RuleBase" id="RU365009"/>
    </source>
</evidence>
<feature type="signal peptide" evidence="6">
    <location>
        <begin position="1"/>
        <end position="22"/>
    </location>
</feature>
<dbReference type="Proteomes" id="UP001556367">
    <property type="component" value="Unassembled WGS sequence"/>
</dbReference>
<comment type="caution">
    <text evidence="7">The sequence shown here is derived from an EMBL/GenBank/DDBJ whole genome shotgun (WGS) entry which is preliminary data.</text>
</comment>
<proteinExistence type="inferred from homology"/>
<organism evidence="7 8">
    <name type="scientific">Hohenbuehelia grisea</name>
    <dbReference type="NCBI Taxonomy" id="104357"/>
    <lineage>
        <taxon>Eukaryota</taxon>
        <taxon>Fungi</taxon>
        <taxon>Dikarya</taxon>
        <taxon>Basidiomycota</taxon>
        <taxon>Agaricomycotina</taxon>
        <taxon>Agaricomycetes</taxon>
        <taxon>Agaricomycetidae</taxon>
        <taxon>Agaricales</taxon>
        <taxon>Pleurotineae</taxon>
        <taxon>Pleurotaceae</taxon>
        <taxon>Hohenbuehelia</taxon>
    </lineage>
</organism>
<feature type="chain" id="PRO_5044978763" description="Hydrophobin" evidence="6">
    <location>
        <begin position="23"/>
        <end position="145"/>
    </location>
</feature>
<evidence type="ECO:0000256" key="1">
    <source>
        <dbReference type="ARBA" id="ARBA00004191"/>
    </source>
</evidence>
<evidence type="ECO:0000256" key="2">
    <source>
        <dbReference type="ARBA" id="ARBA00010446"/>
    </source>
</evidence>
<gene>
    <name evidence="7" type="ORF">HGRIS_009312</name>
</gene>
<evidence type="ECO:0000256" key="4">
    <source>
        <dbReference type="ARBA" id="ARBA00022525"/>
    </source>
</evidence>
<reference evidence="8" key="1">
    <citation type="submission" date="2024-06" db="EMBL/GenBank/DDBJ databases">
        <title>Multi-omics analyses provide insights into the biosynthesis of the anticancer antibiotic pleurotin in Hohenbuehelia grisea.</title>
        <authorList>
            <person name="Weaver J.A."/>
            <person name="Alberti F."/>
        </authorList>
    </citation>
    <scope>NUCLEOTIDE SEQUENCE [LARGE SCALE GENOMIC DNA]</scope>
    <source>
        <strain evidence="8">T-177</strain>
    </source>
</reference>
<comment type="similarity">
    <text evidence="2 6">Belongs to the fungal hydrophobin family.</text>
</comment>
<dbReference type="SMART" id="SM00075">
    <property type="entry name" value="HYDRO"/>
    <property type="match status" value="1"/>
</dbReference>
<accession>A0ABR3J0T1</accession>
<dbReference type="InterPro" id="IPR001338">
    <property type="entry name" value="Class_I_Hydrophobin"/>
</dbReference>
<keyword evidence="8" id="KW-1185">Reference proteome</keyword>
<sequence length="145" mass="14793">MFANTAALFALAAATFASFTAALPQTLSARAQGSCGNTGALHCCNNIQESDSDSTTQAFNLLGLGDLLGSQGQVGFACSPIVSDTGLAGSTSWWDSILFFNYYGAGANLVFLFGISSQQTACCEGTQFNGLIAMGCSSMNLLAAA</sequence>
<evidence type="ECO:0000256" key="5">
    <source>
        <dbReference type="ARBA" id="ARBA00023157"/>
    </source>
</evidence>
<keyword evidence="6" id="KW-0732">Signal</keyword>
<evidence type="ECO:0000313" key="8">
    <source>
        <dbReference type="Proteomes" id="UP001556367"/>
    </source>
</evidence>
<name>A0ABR3J0T1_9AGAR</name>
<dbReference type="CDD" id="cd23507">
    <property type="entry name" value="hydrophobin_I"/>
    <property type="match status" value="1"/>
</dbReference>
<keyword evidence="3 6" id="KW-0134">Cell wall</keyword>
<dbReference type="Pfam" id="PF01185">
    <property type="entry name" value="Hydrophobin"/>
    <property type="match status" value="1"/>
</dbReference>
<keyword evidence="5 6" id="KW-1015">Disulfide bond</keyword>
<dbReference type="EMBL" id="JASNQZ010000012">
    <property type="protein sequence ID" value="KAL0949234.1"/>
    <property type="molecule type" value="Genomic_DNA"/>
</dbReference>
<keyword evidence="4 6" id="KW-0964">Secreted</keyword>
<comment type="subcellular location">
    <subcellularLocation>
        <location evidence="1 6">Secreted</location>
        <location evidence="1 6">Cell wall</location>
    </subcellularLocation>
</comment>
<evidence type="ECO:0000256" key="3">
    <source>
        <dbReference type="ARBA" id="ARBA00022512"/>
    </source>
</evidence>
<evidence type="ECO:0000313" key="7">
    <source>
        <dbReference type="EMBL" id="KAL0949234.1"/>
    </source>
</evidence>
<protein>
    <recommendedName>
        <fullName evidence="6">Hydrophobin</fullName>
    </recommendedName>
</protein>